<accession>S7QL49</accession>
<dbReference type="Proteomes" id="UP000030669">
    <property type="component" value="Unassembled WGS sequence"/>
</dbReference>
<dbReference type="HOGENOM" id="CLU_1758999_0_0_1"/>
<name>S7QL49_GLOTA</name>
<evidence type="ECO:0000313" key="2">
    <source>
        <dbReference type="Proteomes" id="UP000030669"/>
    </source>
</evidence>
<protein>
    <submittedName>
        <fullName evidence="1">Uncharacterized protein</fullName>
    </submittedName>
</protein>
<dbReference type="GeneID" id="19306852"/>
<dbReference type="RefSeq" id="XP_007860322.1">
    <property type="nucleotide sequence ID" value="XM_007862131.1"/>
</dbReference>
<proteinExistence type="predicted"/>
<gene>
    <name evidence="1" type="ORF">GLOTRDRAFT_51814</name>
</gene>
<sequence>MFINFWTFPPALLRYVRPSRGVYRLHVAPSELAGSPTVPKLHFRLHPPVPSRRHVQNSGRLSHSNARTNFFHLPIICAETEHRMIVSFVRGDFRLHRFSRKAGRSLCGRGSVRSRGAKSTPSKVMLVIAGKSSSSTSASKKYRAVCWP</sequence>
<evidence type="ECO:0000313" key="1">
    <source>
        <dbReference type="EMBL" id="EPQ60002.1"/>
    </source>
</evidence>
<dbReference type="EMBL" id="KB469296">
    <property type="protein sequence ID" value="EPQ60002.1"/>
    <property type="molecule type" value="Genomic_DNA"/>
</dbReference>
<reference evidence="1 2" key="1">
    <citation type="journal article" date="2012" name="Science">
        <title>The Paleozoic origin of enzymatic lignin decomposition reconstructed from 31 fungal genomes.</title>
        <authorList>
            <person name="Floudas D."/>
            <person name="Binder M."/>
            <person name="Riley R."/>
            <person name="Barry K."/>
            <person name="Blanchette R.A."/>
            <person name="Henrissat B."/>
            <person name="Martinez A.T."/>
            <person name="Otillar R."/>
            <person name="Spatafora J.W."/>
            <person name="Yadav J.S."/>
            <person name="Aerts A."/>
            <person name="Benoit I."/>
            <person name="Boyd A."/>
            <person name="Carlson A."/>
            <person name="Copeland A."/>
            <person name="Coutinho P.M."/>
            <person name="de Vries R.P."/>
            <person name="Ferreira P."/>
            <person name="Findley K."/>
            <person name="Foster B."/>
            <person name="Gaskell J."/>
            <person name="Glotzer D."/>
            <person name="Gorecki P."/>
            <person name="Heitman J."/>
            <person name="Hesse C."/>
            <person name="Hori C."/>
            <person name="Igarashi K."/>
            <person name="Jurgens J.A."/>
            <person name="Kallen N."/>
            <person name="Kersten P."/>
            <person name="Kohler A."/>
            <person name="Kuees U."/>
            <person name="Kumar T.K.A."/>
            <person name="Kuo A."/>
            <person name="LaButti K."/>
            <person name="Larrondo L.F."/>
            <person name="Lindquist E."/>
            <person name="Ling A."/>
            <person name="Lombard V."/>
            <person name="Lucas S."/>
            <person name="Lundell T."/>
            <person name="Martin R."/>
            <person name="McLaughlin D.J."/>
            <person name="Morgenstern I."/>
            <person name="Morin E."/>
            <person name="Murat C."/>
            <person name="Nagy L.G."/>
            <person name="Nolan M."/>
            <person name="Ohm R.A."/>
            <person name="Patyshakuliyeva A."/>
            <person name="Rokas A."/>
            <person name="Ruiz-Duenas F.J."/>
            <person name="Sabat G."/>
            <person name="Salamov A."/>
            <person name="Samejima M."/>
            <person name="Schmutz J."/>
            <person name="Slot J.C."/>
            <person name="St John F."/>
            <person name="Stenlid J."/>
            <person name="Sun H."/>
            <person name="Sun S."/>
            <person name="Syed K."/>
            <person name="Tsang A."/>
            <person name="Wiebenga A."/>
            <person name="Young D."/>
            <person name="Pisabarro A."/>
            <person name="Eastwood D.C."/>
            <person name="Martin F."/>
            <person name="Cullen D."/>
            <person name="Grigoriev I.V."/>
            <person name="Hibbett D.S."/>
        </authorList>
    </citation>
    <scope>NUCLEOTIDE SEQUENCE [LARGE SCALE GENOMIC DNA]</scope>
    <source>
        <strain evidence="1 2">ATCC 11539</strain>
    </source>
</reference>
<dbReference type="AlphaFoldDB" id="S7QL49"/>
<organism evidence="1 2">
    <name type="scientific">Gloeophyllum trabeum (strain ATCC 11539 / FP-39264 / Madison 617)</name>
    <name type="common">Brown rot fungus</name>
    <dbReference type="NCBI Taxonomy" id="670483"/>
    <lineage>
        <taxon>Eukaryota</taxon>
        <taxon>Fungi</taxon>
        <taxon>Dikarya</taxon>
        <taxon>Basidiomycota</taxon>
        <taxon>Agaricomycotina</taxon>
        <taxon>Agaricomycetes</taxon>
        <taxon>Gloeophyllales</taxon>
        <taxon>Gloeophyllaceae</taxon>
        <taxon>Gloeophyllum</taxon>
    </lineage>
</organism>
<keyword evidence="2" id="KW-1185">Reference proteome</keyword>
<dbReference type="KEGG" id="gtr:GLOTRDRAFT_51814"/>